<keyword evidence="4 5" id="KW-0472">Membrane</keyword>
<dbReference type="RefSeq" id="XP_028515785.1">
    <property type="nucleotide sequence ID" value="XM_028659984.1"/>
</dbReference>
<feature type="transmembrane region" description="Helical" evidence="5">
    <location>
        <begin position="165"/>
        <end position="187"/>
    </location>
</feature>
<dbReference type="GO" id="GO:0006814">
    <property type="term" value="P:sodium ion transport"/>
    <property type="evidence" value="ECO:0007669"/>
    <property type="project" value="TreeGrafter"/>
</dbReference>
<keyword evidence="8" id="KW-1185">Reference proteome</keyword>
<organism evidence="7 8">
    <name type="scientific">Exaiptasia diaphana</name>
    <name type="common">Tropical sea anemone</name>
    <name type="synonym">Aiptasia pulchella</name>
    <dbReference type="NCBI Taxonomy" id="2652724"/>
    <lineage>
        <taxon>Eukaryota</taxon>
        <taxon>Metazoa</taxon>
        <taxon>Cnidaria</taxon>
        <taxon>Anthozoa</taxon>
        <taxon>Hexacorallia</taxon>
        <taxon>Actiniaria</taxon>
        <taxon>Aiptasiidae</taxon>
        <taxon>Exaiptasia</taxon>
    </lineage>
</organism>
<evidence type="ECO:0000256" key="2">
    <source>
        <dbReference type="ARBA" id="ARBA00022692"/>
    </source>
</evidence>
<name>A0A913YK45_EXADI</name>
<dbReference type="InterPro" id="IPR027359">
    <property type="entry name" value="Volt_channel_dom_sf"/>
</dbReference>
<accession>A0A913YK45</accession>
<dbReference type="OMA" id="YETMAVY"/>
<reference evidence="7" key="1">
    <citation type="submission" date="2022-11" db="UniProtKB">
        <authorList>
            <consortium name="EnsemblMetazoa"/>
        </authorList>
    </citation>
    <scope>IDENTIFICATION</scope>
</reference>
<evidence type="ECO:0000256" key="1">
    <source>
        <dbReference type="ARBA" id="ARBA00004141"/>
    </source>
</evidence>
<dbReference type="GO" id="GO:0036128">
    <property type="term" value="C:CatSper complex"/>
    <property type="evidence" value="ECO:0007669"/>
    <property type="project" value="TreeGrafter"/>
</dbReference>
<dbReference type="GO" id="GO:0048240">
    <property type="term" value="P:sperm capacitation"/>
    <property type="evidence" value="ECO:0007669"/>
    <property type="project" value="TreeGrafter"/>
</dbReference>
<protein>
    <recommendedName>
        <fullName evidence="6">Ion transport domain-containing protein</fullName>
    </recommendedName>
</protein>
<feature type="domain" description="Ion transport" evidence="6">
    <location>
        <begin position="38"/>
        <end position="264"/>
    </location>
</feature>
<evidence type="ECO:0000259" key="6">
    <source>
        <dbReference type="Pfam" id="PF00520"/>
    </source>
</evidence>
<dbReference type="OrthoDB" id="416585at2759"/>
<dbReference type="GeneID" id="110241893"/>
<evidence type="ECO:0000256" key="3">
    <source>
        <dbReference type="ARBA" id="ARBA00022989"/>
    </source>
</evidence>
<feature type="transmembrane region" description="Helical" evidence="5">
    <location>
        <begin position="199"/>
        <end position="221"/>
    </location>
</feature>
<keyword evidence="2 5" id="KW-0812">Transmembrane</keyword>
<evidence type="ECO:0000313" key="7">
    <source>
        <dbReference type="EnsemblMetazoa" id="XP_028515785.1"/>
    </source>
</evidence>
<feature type="transmembrane region" description="Helical" evidence="5">
    <location>
        <begin position="39"/>
        <end position="58"/>
    </location>
</feature>
<dbReference type="GO" id="GO:0001669">
    <property type="term" value="C:acrosomal vesicle"/>
    <property type="evidence" value="ECO:0007669"/>
    <property type="project" value="TreeGrafter"/>
</dbReference>
<proteinExistence type="predicted"/>
<dbReference type="InterPro" id="IPR005821">
    <property type="entry name" value="Ion_trans_dom"/>
</dbReference>
<dbReference type="Gene3D" id="1.10.287.70">
    <property type="match status" value="1"/>
</dbReference>
<dbReference type="AlphaFoldDB" id="A0A913YK45"/>
<dbReference type="GO" id="GO:0005245">
    <property type="term" value="F:voltage-gated calcium channel activity"/>
    <property type="evidence" value="ECO:0007669"/>
    <property type="project" value="TreeGrafter"/>
</dbReference>
<dbReference type="PANTHER" id="PTHR47131:SF1">
    <property type="entry name" value="CATION CHANNEL SPERM-ASSOCIATED PROTEIN 3"/>
    <property type="match status" value="1"/>
</dbReference>
<evidence type="ECO:0000256" key="5">
    <source>
        <dbReference type="SAM" id="Phobius"/>
    </source>
</evidence>
<dbReference type="KEGG" id="epa:110241893"/>
<sequence>MLPVAGHNVMDVLRSQYKKRRRYDEKFHKFIQKITMSNYFNGFIMGIIIINALCIGLETVDKFKTTEANTFKILDEFFLSIYTMEFLMKIYAEPSTYWKSSYNIFDFTILLTSYIQVIMDELNVGDNLLTPLRLLRVARTLRTISFIEGLQVLVTALIDTIRHSVLNVVILLTMLMGFFAVVGYYIFGYEEETGDKEHWGNLSTAMLTLFTFVTVDGWTDIQKGLEKRPYSQWFTITFIFVGHFIFTNLFIGIIIMNIHEATEKFIEQQRQEKEAILQMKKDYLFKRQHEDVKKMIEKQKSSQFANFEEMTQSFKETLRNDDYVIMTDPCTNPTWMETYLTTTDHLDLYMFRCQQLHFKIASVLADMYERKVSQPEGSLLSRLKQLATQGPSTSAQ</sequence>
<dbReference type="SUPFAM" id="SSF81324">
    <property type="entry name" value="Voltage-gated potassium channels"/>
    <property type="match status" value="1"/>
</dbReference>
<feature type="transmembrane region" description="Helical" evidence="5">
    <location>
        <begin position="233"/>
        <end position="256"/>
    </location>
</feature>
<comment type="subcellular location">
    <subcellularLocation>
        <location evidence="1">Membrane</location>
        <topology evidence="1">Multi-pass membrane protein</topology>
    </subcellularLocation>
</comment>
<dbReference type="Proteomes" id="UP000887567">
    <property type="component" value="Unplaced"/>
</dbReference>
<dbReference type="Gene3D" id="1.20.120.350">
    <property type="entry name" value="Voltage-gated potassium channels. Chain C"/>
    <property type="match status" value="1"/>
</dbReference>
<evidence type="ECO:0000256" key="4">
    <source>
        <dbReference type="ARBA" id="ARBA00023136"/>
    </source>
</evidence>
<dbReference type="EnsemblMetazoa" id="XM_028659984.1">
    <property type="protein sequence ID" value="XP_028515785.1"/>
    <property type="gene ID" value="LOC110241893"/>
</dbReference>
<dbReference type="Pfam" id="PF00520">
    <property type="entry name" value="Ion_trans"/>
    <property type="match status" value="1"/>
</dbReference>
<dbReference type="PANTHER" id="PTHR47131">
    <property type="entry name" value="CATION CHANNEL SPERM-ASSOCIATED PROTEIN 3"/>
    <property type="match status" value="1"/>
</dbReference>
<keyword evidence="3 5" id="KW-1133">Transmembrane helix</keyword>
<dbReference type="GO" id="GO:0030317">
    <property type="term" value="P:flagellated sperm motility"/>
    <property type="evidence" value="ECO:0007669"/>
    <property type="project" value="TreeGrafter"/>
</dbReference>
<evidence type="ECO:0000313" key="8">
    <source>
        <dbReference type="Proteomes" id="UP000887567"/>
    </source>
</evidence>